<comment type="caution">
    <text evidence="2">The sequence shown here is derived from an EMBL/GenBank/DDBJ whole genome shotgun (WGS) entry which is preliminary data.</text>
</comment>
<proteinExistence type="predicted"/>
<protein>
    <submittedName>
        <fullName evidence="2">Uncharacterized protein</fullName>
    </submittedName>
</protein>
<gene>
    <name evidence="2" type="ORF">NF867_07355</name>
</gene>
<evidence type="ECO:0000313" key="3">
    <source>
        <dbReference type="Proteomes" id="UP001155182"/>
    </source>
</evidence>
<feature type="chain" id="PRO_5040918545" evidence="1">
    <location>
        <begin position="22"/>
        <end position="156"/>
    </location>
</feature>
<evidence type="ECO:0000256" key="1">
    <source>
        <dbReference type="SAM" id="SignalP"/>
    </source>
</evidence>
<feature type="signal peptide" evidence="1">
    <location>
        <begin position="1"/>
        <end position="21"/>
    </location>
</feature>
<keyword evidence="1" id="KW-0732">Signal</keyword>
<name>A0A9X2JC44_9SPHI</name>
<dbReference type="EMBL" id="JAMWYS010000027">
    <property type="protein sequence ID" value="MCO4292673.1"/>
    <property type="molecule type" value="Genomic_DNA"/>
</dbReference>
<organism evidence="2 3">
    <name type="scientific">Solitalea agri</name>
    <dbReference type="NCBI Taxonomy" id="2953739"/>
    <lineage>
        <taxon>Bacteria</taxon>
        <taxon>Pseudomonadati</taxon>
        <taxon>Bacteroidota</taxon>
        <taxon>Sphingobacteriia</taxon>
        <taxon>Sphingobacteriales</taxon>
        <taxon>Sphingobacteriaceae</taxon>
        <taxon>Solitalea</taxon>
    </lineage>
</organism>
<dbReference type="RefSeq" id="WP_252587167.1">
    <property type="nucleotide sequence ID" value="NZ_JAMWYS010000027.1"/>
</dbReference>
<reference evidence="2" key="1">
    <citation type="submission" date="2022-06" db="EMBL/GenBank/DDBJ databases">
        <title>Solitalea sp. MAHUQ-68 isolated from rhizospheric soil.</title>
        <authorList>
            <person name="Huq M.A."/>
        </authorList>
    </citation>
    <scope>NUCLEOTIDE SEQUENCE</scope>
    <source>
        <strain evidence="2">MAHUQ-68</strain>
    </source>
</reference>
<keyword evidence="3" id="KW-1185">Reference proteome</keyword>
<dbReference type="Proteomes" id="UP001155182">
    <property type="component" value="Unassembled WGS sequence"/>
</dbReference>
<accession>A0A9X2JC44</accession>
<evidence type="ECO:0000313" key="2">
    <source>
        <dbReference type="EMBL" id="MCO4292673.1"/>
    </source>
</evidence>
<dbReference type="AlphaFoldDB" id="A0A9X2JC44"/>
<sequence length="156" mass="17941">MKKFLVILSLLFIAKSGFSQNASPIIQQTEHWFRDQNASFVKKLTPENYEKIDVIWDKAEQVYTEGKEYVRVPVDGVYKVAPKPGKVAPPAPQNNLYFVKTDSTFDCLLVRVESNPAKHQNMLTIRDGVKGEVLVKPFDDILPLPKVNWYFEQPRD</sequence>